<dbReference type="Proteomes" id="UP001501725">
    <property type="component" value="Unassembled WGS sequence"/>
</dbReference>
<evidence type="ECO:0008006" key="3">
    <source>
        <dbReference type="Google" id="ProtNLM"/>
    </source>
</evidence>
<proteinExistence type="predicted"/>
<organism evidence="1 2">
    <name type="scientific">Flaviaesturariibacter amylovorans</name>
    <dbReference type="NCBI Taxonomy" id="1084520"/>
    <lineage>
        <taxon>Bacteria</taxon>
        <taxon>Pseudomonadati</taxon>
        <taxon>Bacteroidota</taxon>
        <taxon>Chitinophagia</taxon>
        <taxon>Chitinophagales</taxon>
        <taxon>Chitinophagaceae</taxon>
        <taxon>Flaviaestuariibacter</taxon>
    </lineage>
</organism>
<gene>
    <name evidence="1" type="ORF">GCM10023184_03400</name>
</gene>
<reference evidence="2" key="1">
    <citation type="journal article" date="2019" name="Int. J. Syst. Evol. Microbiol.">
        <title>The Global Catalogue of Microorganisms (GCM) 10K type strain sequencing project: providing services to taxonomists for standard genome sequencing and annotation.</title>
        <authorList>
            <consortium name="The Broad Institute Genomics Platform"/>
            <consortium name="The Broad Institute Genome Sequencing Center for Infectious Disease"/>
            <person name="Wu L."/>
            <person name="Ma J."/>
        </authorList>
    </citation>
    <scope>NUCLEOTIDE SEQUENCE [LARGE SCALE GENOMIC DNA]</scope>
    <source>
        <strain evidence="2">JCM 17919</strain>
    </source>
</reference>
<comment type="caution">
    <text evidence="1">The sequence shown here is derived from an EMBL/GenBank/DDBJ whole genome shotgun (WGS) entry which is preliminary data.</text>
</comment>
<name>A0ABP8G813_9BACT</name>
<protein>
    <recommendedName>
        <fullName evidence="3">Tetratricopeptide repeat protein</fullName>
    </recommendedName>
</protein>
<evidence type="ECO:0000313" key="2">
    <source>
        <dbReference type="Proteomes" id="UP001501725"/>
    </source>
</evidence>
<dbReference type="RefSeq" id="WP_345252879.1">
    <property type="nucleotide sequence ID" value="NZ_BAABGY010000001.1"/>
</dbReference>
<dbReference type="EMBL" id="BAABGY010000001">
    <property type="protein sequence ID" value="GAA4318883.1"/>
    <property type="molecule type" value="Genomic_DNA"/>
</dbReference>
<evidence type="ECO:0000313" key="1">
    <source>
        <dbReference type="EMBL" id="GAA4318883.1"/>
    </source>
</evidence>
<accession>A0ABP8G813</accession>
<keyword evidence="2" id="KW-1185">Reference proteome</keyword>
<sequence>MPLSDTDEELLIRYLDGALDPAEEASLQTRLRQEPELQAGYERLRLAARALHWGALNEQVAAARRQHEAIPAEATARKEAPVRPLRWLRPALAAAAVLAGLWIGIRWYDSTHLTPNQVYTRHFINYDLSAQRGSDTASPIEAAYAQEKYGQAYALGKEPNSRLSPQQRLLVGLSALHLNRASEAAALLQPLEGGPFAEDAAYYRALALIKLKRPLEALDLLLPIRNNPAHLYHGRVTEEMIRQVQTLD</sequence>